<organism evidence="2 3">
    <name type="scientific">Asanoa ferruginea</name>
    <dbReference type="NCBI Taxonomy" id="53367"/>
    <lineage>
        <taxon>Bacteria</taxon>
        <taxon>Bacillati</taxon>
        <taxon>Actinomycetota</taxon>
        <taxon>Actinomycetes</taxon>
        <taxon>Micromonosporales</taxon>
        <taxon>Micromonosporaceae</taxon>
        <taxon>Asanoa</taxon>
    </lineage>
</organism>
<evidence type="ECO:0008006" key="4">
    <source>
        <dbReference type="Google" id="ProtNLM"/>
    </source>
</evidence>
<sequence>MNRWLAGAVSIVAAAVGAVVVSSPASAGVKPEITGVAVCDEASSSWQVTWTIANTTETPVAISLVKPFPAAPISTLTGVKRGDILPAASAGTLTATSTVYSLGPGEVYLNVNLADDAVYGYRGEVKLPRVCGDPVMPVATFQSRCDDLLVTVGMPAGGLHVPAEIWSDGRFFQSLDLEPGAPAQSVSVPAAKTGVVKVIIDNFDPIGSGEWEYPAADCMHSLGTSQLFARVNSAMSARSSRACSTPATRAATRHVPSSSFSISDLATSPSARCRTSGS</sequence>
<evidence type="ECO:0000256" key="1">
    <source>
        <dbReference type="SAM" id="SignalP"/>
    </source>
</evidence>
<reference evidence="2 3" key="1">
    <citation type="submission" date="2018-08" db="EMBL/GenBank/DDBJ databases">
        <title>Sequencing the genomes of 1000 actinobacteria strains.</title>
        <authorList>
            <person name="Klenk H.-P."/>
        </authorList>
    </citation>
    <scope>NUCLEOTIDE SEQUENCE [LARGE SCALE GENOMIC DNA]</scope>
    <source>
        <strain evidence="2 3">DSM 44099</strain>
    </source>
</reference>
<keyword evidence="1" id="KW-0732">Signal</keyword>
<protein>
    <recommendedName>
        <fullName evidence="4">Cellulose binding domain-containing protein</fullName>
    </recommendedName>
</protein>
<evidence type="ECO:0000313" key="3">
    <source>
        <dbReference type="Proteomes" id="UP000256913"/>
    </source>
</evidence>
<comment type="caution">
    <text evidence="2">The sequence shown here is derived from an EMBL/GenBank/DDBJ whole genome shotgun (WGS) entry which is preliminary data.</text>
</comment>
<feature type="signal peptide" evidence="1">
    <location>
        <begin position="1"/>
        <end position="27"/>
    </location>
</feature>
<accession>A0A3D9ZQE8</accession>
<keyword evidence="3" id="KW-1185">Reference proteome</keyword>
<dbReference type="AlphaFoldDB" id="A0A3D9ZQE8"/>
<evidence type="ECO:0000313" key="2">
    <source>
        <dbReference type="EMBL" id="REF95870.1"/>
    </source>
</evidence>
<dbReference type="Proteomes" id="UP000256913">
    <property type="component" value="Unassembled WGS sequence"/>
</dbReference>
<proteinExistence type="predicted"/>
<feature type="chain" id="PRO_5017719249" description="Cellulose binding domain-containing protein" evidence="1">
    <location>
        <begin position="28"/>
        <end position="278"/>
    </location>
</feature>
<name>A0A3D9ZQE8_9ACTN</name>
<dbReference type="EMBL" id="QUMQ01000001">
    <property type="protein sequence ID" value="REF95870.1"/>
    <property type="molecule type" value="Genomic_DNA"/>
</dbReference>
<gene>
    <name evidence="2" type="ORF">DFJ67_1833</name>
</gene>